<keyword evidence="2" id="KW-1185">Reference proteome</keyword>
<sequence length="131" mass="15271">MSLLDDLKINFENLNRQLTEAKRVIKLKSLDIKETASIRLEILKQSRALDNLYKDLGKRAYDAKKEDADILYGDYIEKIDEATARLHALELSLKIENVDSQRFDDAYSGNISEPTKEDRENYIYIDEKDLK</sequence>
<proteinExistence type="predicted"/>
<dbReference type="RefSeq" id="WP_008902580.1">
    <property type="nucleotide sequence ID" value="NZ_GL397071.1"/>
</dbReference>
<evidence type="ECO:0000313" key="1">
    <source>
        <dbReference type="EMBL" id="EFM24569.1"/>
    </source>
</evidence>
<dbReference type="Proteomes" id="UP000003280">
    <property type="component" value="Unassembled WGS sequence"/>
</dbReference>
<dbReference type="STRING" id="862517.HMPREF9225_1805"/>
<accession>E0NNR6</accession>
<dbReference type="OrthoDB" id="9788304at2"/>
<evidence type="ECO:0000313" key="2">
    <source>
        <dbReference type="Proteomes" id="UP000003280"/>
    </source>
</evidence>
<reference evidence="1 2" key="1">
    <citation type="submission" date="2010-07" db="EMBL/GenBank/DDBJ databases">
        <authorList>
            <person name="Muzny D."/>
            <person name="Qin X."/>
            <person name="Deng J."/>
            <person name="Jiang H."/>
            <person name="Liu Y."/>
            <person name="Qu J."/>
            <person name="Song X.-Z."/>
            <person name="Zhang L."/>
            <person name="Thornton R."/>
            <person name="Coyle M."/>
            <person name="Francisco L."/>
            <person name="Jackson L."/>
            <person name="Javaid M."/>
            <person name="Korchina V."/>
            <person name="Kovar C."/>
            <person name="Mata R."/>
            <person name="Mathew T."/>
            <person name="Ngo R."/>
            <person name="Nguyen L."/>
            <person name="Nguyen N."/>
            <person name="Okwuonu G."/>
            <person name="Ongeri F."/>
            <person name="Pham C."/>
            <person name="Simmons D."/>
            <person name="Wilczek-Boney K."/>
            <person name="Hale W."/>
            <person name="Jakkamsetti A."/>
            <person name="Pham P."/>
            <person name="Ruth R."/>
            <person name="San Lucas F."/>
            <person name="Warren J."/>
            <person name="Zhang J."/>
            <person name="Zhao Z."/>
            <person name="Zhou C."/>
            <person name="Zhu D."/>
            <person name="Lee S."/>
            <person name="Bess C."/>
            <person name="Blankenburg K."/>
            <person name="Forbes L."/>
            <person name="Fu Q."/>
            <person name="Gubbala S."/>
            <person name="Hirani K."/>
            <person name="Jayaseelan J.C."/>
            <person name="Lara F."/>
            <person name="Munidasa M."/>
            <person name="Palculict T."/>
            <person name="Patil S."/>
            <person name="Pu L.-L."/>
            <person name="Saada N."/>
            <person name="Tang L."/>
            <person name="Weissenberger G."/>
            <person name="Zhu Y."/>
            <person name="Hemphill L."/>
            <person name="Shang Y."/>
            <person name="Youmans B."/>
            <person name="Ayvaz T."/>
            <person name="Ross M."/>
            <person name="Santibanez J."/>
            <person name="Aqrawi P."/>
            <person name="Gross S."/>
            <person name="Joshi V."/>
            <person name="Fowler G."/>
            <person name="Nazareth L."/>
            <person name="Reid J."/>
            <person name="Worley K."/>
            <person name="Petrosino J."/>
            <person name="Highlander S."/>
            <person name="Gibbs R."/>
        </authorList>
    </citation>
    <scope>NUCLEOTIDE SEQUENCE [LARGE SCALE GENOMIC DNA]</scope>
    <source>
        <strain evidence="1 2">ATCC BAA-1640</strain>
    </source>
</reference>
<dbReference type="AlphaFoldDB" id="E0NNR6"/>
<gene>
    <name evidence="1" type="ORF">HMPREF9225_1805</name>
</gene>
<name>E0NNR6_9FIRM</name>
<comment type="caution">
    <text evidence="1">The sequence shown here is derived from an EMBL/GenBank/DDBJ whole genome shotgun (WGS) entry which is preliminary data.</text>
</comment>
<dbReference type="HOGENOM" id="CLU_1957492_0_0_9"/>
<protein>
    <submittedName>
        <fullName evidence="1">Uncharacterized protein</fullName>
    </submittedName>
</protein>
<dbReference type="EMBL" id="AEEH01000051">
    <property type="protein sequence ID" value="EFM24569.1"/>
    <property type="molecule type" value="Genomic_DNA"/>
</dbReference>
<organism evidence="1 2">
    <name type="scientific">Peptoniphilus duerdenii ATCC BAA-1640</name>
    <dbReference type="NCBI Taxonomy" id="862517"/>
    <lineage>
        <taxon>Bacteria</taxon>
        <taxon>Bacillati</taxon>
        <taxon>Bacillota</taxon>
        <taxon>Tissierellia</taxon>
        <taxon>Tissierellales</taxon>
        <taxon>Peptoniphilaceae</taxon>
        <taxon>Peptoniphilus</taxon>
    </lineage>
</organism>